<protein>
    <submittedName>
        <fullName evidence="1">Uncharacterized protein</fullName>
    </submittedName>
</protein>
<dbReference type="AlphaFoldDB" id="A0A2I0IKN0"/>
<evidence type="ECO:0000313" key="2">
    <source>
        <dbReference type="Proteomes" id="UP000233551"/>
    </source>
</evidence>
<comment type="caution">
    <text evidence="1">The sequence shown here is derived from an EMBL/GenBank/DDBJ whole genome shotgun (WGS) entry which is preliminary data.</text>
</comment>
<proteinExistence type="predicted"/>
<organism evidence="1 2">
    <name type="scientific">Punica granatum</name>
    <name type="common">Pomegranate</name>
    <dbReference type="NCBI Taxonomy" id="22663"/>
    <lineage>
        <taxon>Eukaryota</taxon>
        <taxon>Viridiplantae</taxon>
        <taxon>Streptophyta</taxon>
        <taxon>Embryophyta</taxon>
        <taxon>Tracheophyta</taxon>
        <taxon>Spermatophyta</taxon>
        <taxon>Magnoliopsida</taxon>
        <taxon>eudicotyledons</taxon>
        <taxon>Gunneridae</taxon>
        <taxon>Pentapetalae</taxon>
        <taxon>rosids</taxon>
        <taxon>malvids</taxon>
        <taxon>Myrtales</taxon>
        <taxon>Lythraceae</taxon>
        <taxon>Punica</taxon>
    </lineage>
</organism>
<sequence length="154" mass="17717">MQFLKISPKSFFHRAQGASDGGRGEHRFSKLRLDGHIRGERCSRWSAIFGLSRVVGILVCCRTPPIEAEDIFLDSLEILFLEVWMLGEIWTLDNHGSPRIQNLFDVSLTIHRCLILPPSVFESSPYRVLRDCLQAAKLPHHSRWEICGRPRMAY</sequence>
<dbReference type="EMBL" id="PGOL01002924">
    <property type="protein sequence ID" value="PKI44260.1"/>
    <property type="molecule type" value="Genomic_DNA"/>
</dbReference>
<evidence type="ECO:0000313" key="1">
    <source>
        <dbReference type="EMBL" id="PKI44260.1"/>
    </source>
</evidence>
<dbReference type="Proteomes" id="UP000233551">
    <property type="component" value="Unassembled WGS sequence"/>
</dbReference>
<gene>
    <name evidence="1" type="ORF">CRG98_035334</name>
</gene>
<reference evidence="1 2" key="1">
    <citation type="submission" date="2017-11" db="EMBL/GenBank/DDBJ databases">
        <title>De-novo sequencing of pomegranate (Punica granatum L.) genome.</title>
        <authorList>
            <person name="Akparov Z."/>
            <person name="Amiraslanov A."/>
            <person name="Hajiyeva S."/>
            <person name="Abbasov M."/>
            <person name="Kaur K."/>
            <person name="Hamwieh A."/>
            <person name="Solovyev V."/>
            <person name="Salamov A."/>
            <person name="Braich B."/>
            <person name="Kosarev P."/>
            <person name="Mahmoud A."/>
            <person name="Hajiyev E."/>
            <person name="Babayeva S."/>
            <person name="Izzatullayeva V."/>
            <person name="Mammadov A."/>
            <person name="Mammadov A."/>
            <person name="Sharifova S."/>
            <person name="Ojaghi J."/>
            <person name="Eynullazada K."/>
            <person name="Bayramov B."/>
            <person name="Abdulazimova A."/>
            <person name="Shahmuradov I."/>
        </authorList>
    </citation>
    <scope>NUCLEOTIDE SEQUENCE [LARGE SCALE GENOMIC DNA]</scope>
    <source>
        <strain evidence="2">cv. AG2017</strain>
        <tissue evidence="1">Leaf</tissue>
    </source>
</reference>
<accession>A0A2I0IKN0</accession>
<name>A0A2I0IKN0_PUNGR</name>
<keyword evidence="2" id="KW-1185">Reference proteome</keyword>